<dbReference type="AlphaFoldDB" id="X1FVN3"/>
<evidence type="ECO:0000313" key="1">
    <source>
        <dbReference type="EMBL" id="GAH49052.1"/>
    </source>
</evidence>
<dbReference type="EMBL" id="BARU01024401">
    <property type="protein sequence ID" value="GAH49052.1"/>
    <property type="molecule type" value="Genomic_DNA"/>
</dbReference>
<name>X1FVN3_9ZZZZ</name>
<organism evidence="1">
    <name type="scientific">marine sediment metagenome</name>
    <dbReference type="NCBI Taxonomy" id="412755"/>
    <lineage>
        <taxon>unclassified sequences</taxon>
        <taxon>metagenomes</taxon>
        <taxon>ecological metagenomes</taxon>
    </lineage>
</organism>
<sequence length="41" mass="4672">EQGIIKAFKFGGGDILIIESQAIDKLIHEELKKNKDYLIDK</sequence>
<reference evidence="1" key="1">
    <citation type="journal article" date="2014" name="Front. Microbiol.">
        <title>High frequency of phylogenetically diverse reductive dehalogenase-homologous genes in deep subseafloor sedimentary metagenomes.</title>
        <authorList>
            <person name="Kawai M."/>
            <person name="Futagami T."/>
            <person name="Toyoda A."/>
            <person name="Takaki Y."/>
            <person name="Nishi S."/>
            <person name="Hori S."/>
            <person name="Arai W."/>
            <person name="Tsubouchi T."/>
            <person name="Morono Y."/>
            <person name="Uchiyama I."/>
            <person name="Ito T."/>
            <person name="Fujiyama A."/>
            <person name="Inagaki F."/>
            <person name="Takami H."/>
        </authorList>
    </citation>
    <scope>NUCLEOTIDE SEQUENCE</scope>
    <source>
        <strain evidence="1">Expedition CK06-06</strain>
    </source>
</reference>
<feature type="non-terminal residue" evidence="1">
    <location>
        <position position="1"/>
    </location>
</feature>
<accession>X1FVN3</accession>
<protein>
    <submittedName>
        <fullName evidence="1">Uncharacterized protein</fullName>
    </submittedName>
</protein>
<proteinExistence type="predicted"/>
<comment type="caution">
    <text evidence="1">The sequence shown here is derived from an EMBL/GenBank/DDBJ whole genome shotgun (WGS) entry which is preliminary data.</text>
</comment>
<gene>
    <name evidence="1" type="ORF">S03H2_39458</name>
</gene>